<dbReference type="InterPro" id="IPR044164">
    <property type="entry name" value="CFI"/>
</dbReference>
<comment type="pathway">
    <text evidence="1">Secondary metabolite biosynthesis; flavonoid biosynthesis.</text>
</comment>
<dbReference type="EMBL" id="JN227884">
    <property type="protein sequence ID" value="AEN03361.1"/>
    <property type="molecule type" value="mRNA"/>
</dbReference>
<dbReference type="PANTHER" id="PTHR28039">
    <property type="entry name" value="CHALCONE--FLAVONONE ISOMERASE 1-RELATED"/>
    <property type="match status" value="1"/>
</dbReference>
<dbReference type="SUPFAM" id="SSF54626">
    <property type="entry name" value="Chalcone isomerase"/>
    <property type="match status" value="1"/>
</dbReference>
<dbReference type="InterPro" id="IPR016089">
    <property type="entry name" value="Chalcone_isomerase_bundle_sf"/>
</dbReference>
<dbReference type="UniPathway" id="UPA00154"/>
<keyword evidence="3 9" id="KW-0413">Isomerase</keyword>
<evidence type="ECO:0000256" key="7">
    <source>
        <dbReference type="RuleBase" id="RU361158"/>
    </source>
</evidence>
<comment type="catalytic activity">
    <reaction evidence="6">
        <text>a chalcone = a flavanone.</text>
        <dbReference type="EC" id="5.5.1.6"/>
    </reaction>
</comment>
<dbReference type="InterPro" id="IPR016088">
    <property type="entry name" value="Chalcone_isomerase_3-sand"/>
</dbReference>
<dbReference type="Gene3D" id="1.10.890.20">
    <property type="match status" value="1"/>
</dbReference>
<protein>
    <recommendedName>
        <fullName evidence="7">Chalcone-flavonone isomerase family protein</fullName>
    </recommendedName>
</protein>
<dbReference type="PANTHER" id="PTHR28039:SF8">
    <property type="entry name" value="CHALCONE--FLAVANONE ISOMERASE 1-RELATED"/>
    <property type="match status" value="1"/>
</dbReference>
<name>G3KG25_NARTA</name>
<dbReference type="AlphaFoldDB" id="G3KG25"/>
<comment type="similarity">
    <text evidence="2 7">Belongs to the chalcone isomerase family.</text>
</comment>
<evidence type="ECO:0000256" key="1">
    <source>
        <dbReference type="ARBA" id="ARBA00004966"/>
    </source>
</evidence>
<feature type="domain" description="Chalcone isomerase" evidence="8">
    <location>
        <begin position="16"/>
        <end position="217"/>
    </location>
</feature>
<evidence type="ECO:0000313" key="9">
    <source>
        <dbReference type="EMBL" id="AEN03361.1"/>
    </source>
</evidence>
<dbReference type="GO" id="GO:0045430">
    <property type="term" value="F:chalcone isomerase activity"/>
    <property type="evidence" value="ECO:0007669"/>
    <property type="project" value="UniProtKB-EC"/>
</dbReference>
<comment type="function">
    <text evidence="5">Catalyzes the intramolecular cyclization of bicyclic chalcones into tricyclic (S)-flavanones. Responsible for the isomerization of 4,2',4',6'-tetrahydroxychalcone (also termed chalcone) into naringenin.</text>
</comment>
<dbReference type="Pfam" id="PF02431">
    <property type="entry name" value="Chalcone"/>
    <property type="match status" value="1"/>
</dbReference>
<keyword evidence="4" id="KW-0284">Flavonoid biosynthesis</keyword>
<dbReference type="InterPro" id="IPR036298">
    <property type="entry name" value="Chalcone_isomerase_sf"/>
</dbReference>
<evidence type="ECO:0000256" key="3">
    <source>
        <dbReference type="ARBA" id="ARBA00023235"/>
    </source>
</evidence>
<evidence type="ECO:0000256" key="4">
    <source>
        <dbReference type="ARBA" id="ARBA00023241"/>
    </source>
</evidence>
<reference evidence="9" key="1">
    <citation type="submission" date="2011-07" db="EMBL/GenBank/DDBJ databases">
        <title>Cloning of chalcone isomerase gene from Narcissus tazetta L.</title>
        <authorList>
            <person name="Cai X."/>
            <person name="Chen X."/>
            <person name="Shen Y."/>
        </authorList>
    </citation>
    <scope>NUCLEOTIDE SEQUENCE</scope>
</reference>
<proteinExistence type="evidence at transcript level"/>
<dbReference type="Gene3D" id="3.50.70.10">
    <property type="match status" value="1"/>
</dbReference>
<evidence type="ECO:0000259" key="8">
    <source>
        <dbReference type="Pfam" id="PF02431"/>
    </source>
</evidence>
<organism evidence="9">
    <name type="scientific">Narcissus tazetta subsp. chinensis</name>
    <dbReference type="NCBI Taxonomy" id="391288"/>
    <lineage>
        <taxon>Eukaryota</taxon>
        <taxon>Viridiplantae</taxon>
        <taxon>Streptophyta</taxon>
        <taxon>Embryophyta</taxon>
        <taxon>Tracheophyta</taxon>
        <taxon>Spermatophyta</taxon>
        <taxon>Magnoliopsida</taxon>
        <taxon>Liliopsida</taxon>
        <taxon>Asparagales</taxon>
        <taxon>Amaryllidaceae</taxon>
        <taxon>Amaryllidoideae</taxon>
        <taxon>Narcissus</taxon>
    </lineage>
</organism>
<dbReference type="InterPro" id="IPR016087">
    <property type="entry name" value="Chalcone_isomerase"/>
</dbReference>
<evidence type="ECO:0000256" key="6">
    <source>
        <dbReference type="ARBA" id="ARBA00034056"/>
    </source>
</evidence>
<evidence type="ECO:0000256" key="2">
    <source>
        <dbReference type="ARBA" id="ARBA00007166"/>
    </source>
</evidence>
<evidence type="ECO:0000256" key="5">
    <source>
        <dbReference type="ARBA" id="ARBA00025429"/>
    </source>
</evidence>
<accession>G3KG25</accession>
<sequence length="244" mass="26115">MGEISTTTVAATGLEVQGIAFPAVTTPPGSSKAHFLGGAGVRGLKIEDKFIAFTAIAIYLENDAVKTLADKWRGKGAEEYSDSMDFFRDIYAGPFEKFTKVVMLLPLTGDQYTEKVSEKCVAYWKAIGIYTDAEAAAIKKFKEVFKSQSFPPGSSILFTHSPTGSLTIAFSKDASIPEIGAAVIENKALTQAILESIIGEHGVSPAAKQSLALRLSEILNKVEDVESKVPTKNSTLHDFGGDAK</sequence>
<dbReference type="GO" id="GO:0009813">
    <property type="term" value="P:flavonoid biosynthetic process"/>
    <property type="evidence" value="ECO:0007669"/>
    <property type="project" value="UniProtKB-UniPathway"/>
</dbReference>